<dbReference type="GO" id="GO:0005524">
    <property type="term" value="F:ATP binding"/>
    <property type="evidence" value="ECO:0007669"/>
    <property type="project" value="UniProtKB-KW"/>
</dbReference>
<evidence type="ECO:0000256" key="14">
    <source>
        <dbReference type="ARBA" id="ARBA00024494"/>
    </source>
</evidence>
<keyword evidence="9" id="KW-0067">ATP-binding</keyword>
<reference evidence="22" key="2">
    <citation type="journal article" name="PLoS Pathog.">
        <title>Circumpolar diversification of the Ixodes uriae tick virome.</title>
        <authorList>
            <person name="Pettersson J.H."/>
            <person name="Ellstrom P."/>
            <person name="Ling J."/>
            <person name="Nilsson I."/>
            <person name="Bergstrom S."/>
            <person name="Gonzalez-Acuna D."/>
            <person name="Olsen B."/>
            <person name="Holmes E.C."/>
        </authorList>
    </citation>
    <scope>NUCLEOTIDE SEQUENCE</scope>
    <source>
        <strain evidence="22">OTU2.IU18</strain>
    </source>
</reference>
<evidence type="ECO:0000256" key="3">
    <source>
        <dbReference type="ARBA" id="ARBA00022484"/>
    </source>
</evidence>
<evidence type="ECO:0000256" key="7">
    <source>
        <dbReference type="ARBA" id="ARBA00022695"/>
    </source>
</evidence>
<feature type="domain" description="RdRp catalytic" evidence="21">
    <location>
        <begin position="590"/>
        <end position="753"/>
    </location>
</feature>
<comment type="catalytic activity">
    <reaction evidence="15">
        <text>a 5'-end (5'-triphosphoguanosine)-(2'-O-methyladenylyl)-adenylyl-cytidylyl-adenosine in mRNA + S-adenosyl-L-methionine = a 5'-end (N(7)-methyl 5'-triphosphoguanosine)-(2'-O-methyladenylyl)-adenylyl-cytidylyl-adenosine in mRNA + S-adenosyl-L-homocysteine</text>
        <dbReference type="Rhea" id="RHEA:65440"/>
        <dbReference type="Rhea" id="RHEA-COMP:16798"/>
        <dbReference type="Rhea" id="RHEA-COMP:16801"/>
        <dbReference type="ChEBI" id="CHEBI:57856"/>
        <dbReference type="ChEBI" id="CHEBI:59789"/>
        <dbReference type="ChEBI" id="CHEBI:156482"/>
        <dbReference type="ChEBI" id="CHEBI:156483"/>
    </reaction>
</comment>
<evidence type="ECO:0000256" key="11">
    <source>
        <dbReference type="ARBA" id="ARBA00022953"/>
    </source>
</evidence>
<evidence type="ECO:0000256" key="8">
    <source>
        <dbReference type="ARBA" id="ARBA00022741"/>
    </source>
</evidence>
<evidence type="ECO:0000256" key="6">
    <source>
        <dbReference type="ARBA" id="ARBA00022691"/>
    </source>
</evidence>
<dbReference type="EC" id="2.7.7.48" evidence="2"/>
<keyword evidence="4" id="KW-0507">mRNA processing</keyword>
<organism evidence="22">
    <name type="scientific">Umea virus</name>
    <dbReference type="NCBI Taxonomy" id="2739775"/>
    <lineage>
        <taxon>Viruses</taxon>
        <taxon>Riboviria</taxon>
        <taxon>Orthornavirae</taxon>
        <taxon>Negarnaviricota</taxon>
        <taxon>Haploviricotina</taxon>
        <taxon>Monjiviricetes</taxon>
        <taxon>Mononegavirales</taxon>
    </lineage>
</organism>
<comment type="catalytic activity">
    <reaction evidence="14">
        <text>a 5'-end triphospho-adenylyl-adenylyl-cytidylyl-adenosine in mRNA + GDP + H(+) = a 5'-end (5'-triphosphoguanosine)-adenylyl-adenylyl-cytidylyl-adenosine in mRNA + diphosphate</text>
        <dbReference type="Rhea" id="RHEA:65436"/>
        <dbReference type="Rhea" id="RHEA-COMP:16797"/>
        <dbReference type="Rhea" id="RHEA-COMP:16799"/>
        <dbReference type="ChEBI" id="CHEBI:15378"/>
        <dbReference type="ChEBI" id="CHEBI:33019"/>
        <dbReference type="ChEBI" id="CHEBI:58189"/>
        <dbReference type="ChEBI" id="CHEBI:156484"/>
        <dbReference type="ChEBI" id="CHEBI:156503"/>
        <dbReference type="EC" id="2.7.7.88"/>
    </reaction>
</comment>
<evidence type="ECO:0000256" key="15">
    <source>
        <dbReference type="ARBA" id="ARBA00024499"/>
    </source>
</evidence>
<keyword evidence="7" id="KW-0548">Nucleotidyltransferase</keyword>
<evidence type="ECO:0000313" key="22">
    <source>
        <dbReference type="EMBL" id="QKK82916.1"/>
    </source>
</evidence>
<keyword evidence="6" id="KW-0949">S-adenosyl-L-methionine</keyword>
<evidence type="ECO:0000256" key="10">
    <source>
        <dbReference type="ARBA" id="ARBA00022844"/>
    </source>
</evidence>
<proteinExistence type="predicted"/>
<evidence type="ECO:0000256" key="20">
    <source>
        <dbReference type="ARBA" id="ARBA00048548"/>
    </source>
</evidence>
<keyword evidence="13" id="KW-0511">Multifunctional enzyme</keyword>
<dbReference type="GO" id="GO:0044423">
    <property type="term" value="C:virion component"/>
    <property type="evidence" value="ECO:0007669"/>
    <property type="project" value="UniProtKB-KW"/>
</dbReference>
<comment type="subcellular location">
    <subcellularLocation>
        <location evidence="1">Virion</location>
    </subcellularLocation>
</comment>
<evidence type="ECO:0000256" key="2">
    <source>
        <dbReference type="ARBA" id="ARBA00012494"/>
    </source>
</evidence>
<evidence type="ECO:0000256" key="13">
    <source>
        <dbReference type="ARBA" id="ARBA00023268"/>
    </source>
</evidence>
<reference evidence="22" key="1">
    <citation type="submission" date="2019-12" db="EMBL/GenBank/DDBJ databases">
        <authorList>
            <person name="Pettersson J.H.O."/>
            <person name="Olsen B."/>
            <person name="Holmes E.C."/>
        </authorList>
    </citation>
    <scope>NUCLEOTIDE SEQUENCE</scope>
    <source>
        <strain evidence="22">OTU2.IU18</strain>
    </source>
</reference>
<evidence type="ECO:0000256" key="17">
    <source>
        <dbReference type="ARBA" id="ARBA00031012"/>
    </source>
</evidence>
<keyword evidence="10" id="KW-0946">Virion</keyword>
<comment type="catalytic activity">
    <reaction evidence="19">
        <text>a 5'-end (5'-triphosphoguanosine)-adenylyl-adenylyl-cytidylyl-adenosine in mRNA + 2 S-adenosyl-L-methionine = a 5'-end (N(7)-methyl 5'-triphosphoguanosine)-(2'-O-methyladenylyl)-adenylyl-cytidylyl-adenosine in mRNA + 2 S-adenosyl-L-homocysteine + H(+)</text>
        <dbReference type="Rhea" id="RHEA:65376"/>
        <dbReference type="Rhea" id="RHEA-COMP:16797"/>
        <dbReference type="Rhea" id="RHEA-COMP:16798"/>
        <dbReference type="ChEBI" id="CHEBI:15378"/>
        <dbReference type="ChEBI" id="CHEBI:57856"/>
        <dbReference type="ChEBI" id="CHEBI:59789"/>
        <dbReference type="ChEBI" id="CHEBI:156483"/>
        <dbReference type="ChEBI" id="CHEBI:156484"/>
        <dbReference type="EC" id="2.1.1.375"/>
    </reaction>
</comment>
<protein>
    <recommendedName>
        <fullName evidence="2">RNA-directed RNA polymerase</fullName>
        <ecNumber evidence="2">2.7.7.48</ecNumber>
    </recommendedName>
    <alternativeName>
        <fullName evidence="17">Replicase</fullName>
    </alternativeName>
    <alternativeName>
        <fullName evidence="16">Transcriptase</fullName>
    </alternativeName>
</protein>
<keyword evidence="11" id="KW-0693">Viral RNA replication</keyword>
<evidence type="ECO:0000256" key="9">
    <source>
        <dbReference type="ARBA" id="ARBA00022840"/>
    </source>
</evidence>
<dbReference type="EMBL" id="MN830236">
    <property type="protein sequence ID" value="QKK82916.1"/>
    <property type="molecule type" value="Viral_cRNA"/>
</dbReference>
<dbReference type="InterPro" id="IPR014023">
    <property type="entry name" value="Mononeg_RNA_pol_cat"/>
</dbReference>
<keyword evidence="3 22" id="KW-0696">RNA-directed RNA polymerase</keyword>
<evidence type="ECO:0000256" key="12">
    <source>
        <dbReference type="ARBA" id="ARBA00023042"/>
    </source>
</evidence>
<evidence type="ECO:0000256" key="19">
    <source>
        <dbReference type="ARBA" id="ARBA00047370"/>
    </source>
</evidence>
<accession>A0A859D178</accession>
<sequence>MGKDTMESQHAVSISPNDLVFDRKFDTALRMSHANSFLRRDRDNEPSTDDRFLLAAVSKGHKRVRPYEWVYHHHLFPEVFEAILNQGTSPRDDTRDVRTARIAAEVLECQLLWNFQTQYAKLRSSFQEYPAYCRNRWQQNRMMFMLLQGKHQLDALIHLLSKASRRKKKDEDESDWINSIASDCTWKSKTMRMTCCWSRGSVVIGLNNQLYFLPRSYLLLIHNKVCDVLSVLVYCSSCPDSLYGEDILAVVTRFVRCWMKLARRSQQKFFNISKLLEALCIGETLQELEGKGNKSFLETVVTGVEADGRLEYKGSELEEILHGASIPVRHEISCLSKIMGHPFCDLKKGAAQLHERVSEDKPIDLDCVIQCVRYAKEDFIRKFLLKEGRWPLVTFEPLCSKSLTRACLMGVDPRSPAHQKRYGKIALTDFDLVTIKRNMKFDWVENFLPYVKDRTVSLTRSETFKKYVDKDPTFKADWKQTRLLLFYLLWPETETNHMPYMRAYTAGEWDEVADYLVIRVVPKEKEHKIEARGFGCKTTQDRARSIIQELNVARFLNEYSDEHVMTLSEIALAKKLLGFRKLKNAYKGYQMIIVSVDASSWNNRFRHATVAPVAVAVLDKVFAVPIFSKTHEAYEHSFIIMPDVEEVYYWDGQKGGIEGLNQDTWVHVYIQQMKVCVEKHPYPYYILCKGDDLRIAVMIPPAALATTTLDNLKSELLSEISKVGAKFGHVIKVEDSYASECYFAYSKNTFVNDVEQPQALRKVQKCYGANNAFLNVTDDYVGSAFSNAHSTSKTAPSPLPCYATACFWAAETIVTHEIYVKLSDNQLCALLQVPNMLGGFPVIYLHNFFVRAESDLLPPFLDLCQKLLRLKPSVGHELEKFLHQKVASAQKSLGGLFLDGYSLPISKPQQAATILRQEVTKLVQRRTKNKYLRQLFSIIRNKFEHNLLECFETANVYNVKLMSAVYDCTPEAIIRELVRKFESGKSIFEALLMNSGRARTMRTLTRCMRADTAVHLYRMQVMTSRIDGSQLLTPPDWMGRCPYDVAQRMRSSLWDKRIEGITQPPLQHQIVVATPSLFGDNDYVADNHFELWCEPPSSTELAPLFTVGSKEPFVGASTGRGLSKPEARLVANNILTTKVRSLMDLYKWATMVKSVEGRVLISNLPKVIAVLLEAYTGKKVAEIMPFAGQRILTRTTQHHVRVNNFRTSIVPNTLMNVYTRVSGNSRSHKFLEASAEHFMVNFLHVYTYGVSLWALKMWMGEPATQERRMWLTTTDCKKCMCPIVEHPVVMTDISLPDITLPFESHLGEIALQELQVELAAFNPTQYYVPEDVEGGMSLEDAQVGLIQGLMNQMWANRIRIQSMYTGHHMSTSGLTTLQNWSSKGSDVDIMSSDLRGLPMSSIVKDLAFMVFTEVVRRFKAELVSSVAAALGNVPGEELPWFMVLLMIDDCGRFYELQKYVHQAMPHTRHTFMDSVRTYTPIFGTICCDLMGRSSVSPTIAHLSHMGDPTLSKDIKYRLWGIRWALLDRAYGPGLRTLSSITPSVQLDIVESLMVGIIIDDEEMELTPFKKDSTRMIVKIFPEHDDPLEFLTGFVECDMDSVTELGPNGEVIHVERETFTPPEYIEAACTRYGLRQDGLLSLMRNCDGERYKRLRNMFERNVPCNEVTILRTDVVTCINKVRSYATSRRVKRPEDGGMMEEVLPKIKPKGMRKYDISGFRAEQAFSYDPTKGLKQYSLDFEWGSTEFNLRWLHRPVGMGNISMSKAASVLGSLGYRTLPEGLSCACLGDGYGGYSSVCAALVSKGRVVYNTFPNRMGSCPEPITALEAASRTNTTVEYSDIDRGHYDLTLSVTFEMMEKHTHLVGLVTLDAEMKPLVCEDRAKMLNYTSTFFVRRGQQGSVLILKVYIQEFDQWMSILGWLVPMCQRCCVLQCRASALDGEIFIVAQLQEGQPQRPYAVAKMYPPVSDSAKLRRFCDRYIRSLVADEGGCNSLDLRMMHSPLVISLAKVLPLYGWSKLQEVCRVVLPERVFARGQARHDAWLDDTDRLLVCSERQCMDEMRGLLPDQEAHAYDTHRHVLVVCDRYLRIAGFRFVVRLMADRRSYLEVEEYFHGYQDTIMRLPATVGLSHNIPAQLVGPVKVGGTTVDPIRSWKLGVRWGVSAMNISKQI</sequence>
<evidence type="ECO:0000256" key="16">
    <source>
        <dbReference type="ARBA" id="ARBA00030436"/>
    </source>
</evidence>
<dbReference type="GO" id="GO:0004482">
    <property type="term" value="F:mRNA 5'-cap (guanine-N7-)-methyltransferase activity"/>
    <property type="evidence" value="ECO:0007669"/>
    <property type="project" value="InterPro"/>
</dbReference>
<evidence type="ECO:0000256" key="4">
    <source>
        <dbReference type="ARBA" id="ARBA00022664"/>
    </source>
</evidence>
<dbReference type="GO" id="GO:0003968">
    <property type="term" value="F:RNA-directed RNA polymerase activity"/>
    <property type="evidence" value="ECO:0007669"/>
    <property type="project" value="UniProtKB-KW"/>
</dbReference>
<dbReference type="Pfam" id="PF00946">
    <property type="entry name" value="Mononeg_RNA_pol"/>
    <property type="match status" value="1"/>
</dbReference>
<evidence type="ECO:0000259" key="21">
    <source>
        <dbReference type="PROSITE" id="PS50526"/>
    </source>
</evidence>
<dbReference type="PROSITE" id="PS50526">
    <property type="entry name" value="RDRP_SSRNA_NEG_NONSEG"/>
    <property type="match status" value="1"/>
</dbReference>
<dbReference type="PROSITE" id="PS50890">
    <property type="entry name" value="PUA"/>
    <property type="match status" value="1"/>
</dbReference>
<evidence type="ECO:0000256" key="18">
    <source>
        <dbReference type="ARBA" id="ARBA00047332"/>
    </source>
</evidence>
<dbReference type="InterPro" id="IPR026890">
    <property type="entry name" value="Mononeg_mRNAcap"/>
</dbReference>
<evidence type="ECO:0000256" key="5">
    <source>
        <dbReference type="ARBA" id="ARBA00022679"/>
    </source>
</evidence>
<keyword evidence="5" id="KW-0808">Transferase</keyword>
<keyword evidence="12" id="KW-0506">mRNA capping</keyword>
<evidence type="ECO:0000256" key="1">
    <source>
        <dbReference type="ARBA" id="ARBA00004328"/>
    </source>
</evidence>
<name>A0A859D178_9MONO</name>
<comment type="catalytic activity">
    <reaction evidence="18">
        <text>a 5'-end (5'-triphosphoguanosine)-adenylyl-adenylyl-cytidylyl-adenosine in mRNA + S-adenosyl-L-methionine = a 5'-end (5'-triphosphoguanosine)-(2'-O-methyladenylyl)-adenylyl-cytidylyl-adenosine in mRNA + S-adenosyl-L-homocysteine + H(+)</text>
        <dbReference type="Rhea" id="RHEA:65380"/>
        <dbReference type="Rhea" id="RHEA-COMP:16797"/>
        <dbReference type="Rhea" id="RHEA-COMP:16801"/>
        <dbReference type="ChEBI" id="CHEBI:15378"/>
        <dbReference type="ChEBI" id="CHEBI:57856"/>
        <dbReference type="ChEBI" id="CHEBI:59789"/>
        <dbReference type="ChEBI" id="CHEBI:156482"/>
        <dbReference type="ChEBI" id="CHEBI:156484"/>
    </reaction>
</comment>
<dbReference type="Pfam" id="PF14318">
    <property type="entry name" value="Mononeg_mRNAcap"/>
    <property type="match status" value="1"/>
</dbReference>
<comment type="catalytic activity">
    <reaction evidence="20">
        <text>GTP + H2O = GDP + phosphate + H(+)</text>
        <dbReference type="Rhea" id="RHEA:19669"/>
        <dbReference type="ChEBI" id="CHEBI:15377"/>
        <dbReference type="ChEBI" id="CHEBI:15378"/>
        <dbReference type="ChEBI" id="CHEBI:37565"/>
        <dbReference type="ChEBI" id="CHEBI:43474"/>
        <dbReference type="ChEBI" id="CHEBI:58189"/>
    </reaction>
</comment>
<keyword evidence="8" id="KW-0547">Nucleotide-binding</keyword>